<dbReference type="Gene3D" id="2.40.50.140">
    <property type="entry name" value="Nucleic acid-binding proteins"/>
    <property type="match status" value="1"/>
</dbReference>
<gene>
    <name evidence="7" type="ORF">AVDCRST_MAG44-833</name>
</gene>
<dbReference type="EMBL" id="CADCVY010000060">
    <property type="protein sequence ID" value="CAA9501755.1"/>
    <property type="molecule type" value="Genomic_DNA"/>
</dbReference>
<evidence type="ECO:0000256" key="4">
    <source>
        <dbReference type="ARBA" id="ARBA00023136"/>
    </source>
</evidence>
<keyword evidence="4 5" id="KW-0472">Membrane</keyword>
<dbReference type="InterPro" id="IPR052165">
    <property type="entry name" value="Membrane_assoc_protease"/>
</dbReference>
<keyword evidence="3 5" id="KW-1133">Transmembrane helix</keyword>
<protein>
    <recommendedName>
        <fullName evidence="6">NfeD-like C-terminal domain-containing protein</fullName>
    </recommendedName>
</protein>
<evidence type="ECO:0000256" key="3">
    <source>
        <dbReference type="ARBA" id="ARBA00022989"/>
    </source>
</evidence>
<dbReference type="PANTHER" id="PTHR33507">
    <property type="entry name" value="INNER MEMBRANE PROTEIN YBBJ"/>
    <property type="match status" value="1"/>
</dbReference>
<sequence length="152" mass="15924">MIEGLDPSWLWLIGGVVLLIAEVVAPGFFLFFIGAAAVATGVLAVAIGLPVAAQAAVFAALALAFARVGGRRAYASRYDYSSDPLLNDRVARLLGKVVVVVEAVDANGGRVRVGDSEWSARWQPAGLGERVRVVDVDGNCLKVEAEHSLPPA</sequence>
<evidence type="ECO:0000259" key="6">
    <source>
        <dbReference type="Pfam" id="PF01957"/>
    </source>
</evidence>
<reference evidence="7" key="1">
    <citation type="submission" date="2020-02" db="EMBL/GenBank/DDBJ databases">
        <authorList>
            <person name="Meier V. D."/>
        </authorList>
    </citation>
    <scope>NUCLEOTIDE SEQUENCE</scope>
    <source>
        <strain evidence="7">AVDCRST_MAG44</strain>
    </source>
</reference>
<dbReference type="GO" id="GO:0005886">
    <property type="term" value="C:plasma membrane"/>
    <property type="evidence" value="ECO:0007669"/>
    <property type="project" value="TreeGrafter"/>
</dbReference>
<feature type="transmembrane region" description="Helical" evidence="5">
    <location>
        <begin position="9"/>
        <end position="36"/>
    </location>
</feature>
<evidence type="ECO:0000256" key="2">
    <source>
        <dbReference type="ARBA" id="ARBA00022692"/>
    </source>
</evidence>
<evidence type="ECO:0000256" key="5">
    <source>
        <dbReference type="SAM" id="Phobius"/>
    </source>
</evidence>
<feature type="domain" description="NfeD-like C-terminal" evidence="6">
    <location>
        <begin position="91"/>
        <end position="144"/>
    </location>
</feature>
<evidence type="ECO:0000256" key="1">
    <source>
        <dbReference type="ARBA" id="ARBA00004141"/>
    </source>
</evidence>
<comment type="subcellular location">
    <subcellularLocation>
        <location evidence="1">Membrane</location>
        <topology evidence="1">Multi-pass membrane protein</topology>
    </subcellularLocation>
</comment>
<name>A0A6J4SPY8_9SPHN</name>
<dbReference type="PANTHER" id="PTHR33507:SF3">
    <property type="entry name" value="INNER MEMBRANE PROTEIN YBBJ"/>
    <property type="match status" value="1"/>
</dbReference>
<dbReference type="Pfam" id="PF01957">
    <property type="entry name" value="NfeD"/>
    <property type="match status" value="1"/>
</dbReference>
<dbReference type="InterPro" id="IPR012340">
    <property type="entry name" value="NA-bd_OB-fold"/>
</dbReference>
<proteinExistence type="predicted"/>
<organism evidence="7">
    <name type="scientific">uncultured Sphingomonas sp</name>
    <dbReference type="NCBI Taxonomy" id="158754"/>
    <lineage>
        <taxon>Bacteria</taxon>
        <taxon>Pseudomonadati</taxon>
        <taxon>Pseudomonadota</taxon>
        <taxon>Alphaproteobacteria</taxon>
        <taxon>Sphingomonadales</taxon>
        <taxon>Sphingomonadaceae</taxon>
        <taxon>Sphingomonas</taxon>
        <taxon>environmental samples</taxon>
    </lineage>
</organism>
<evidence type="ECO:0000313" key="7">
    <source>
        <dbReference type="EMBL" id="CAA9501755.1"/>
    </source>
</evidence>
<dbReference type="InterPro" id="IPR002810">
    <property type="entry name" value="NfeD-like_C"/>
</dbReference>
<dbReference type="SUPFAM" id="SSF141322">
    <property type="entry name" value="NfeD domain-like"/>
    <property type="match status" value="1"/>
</dbReference>
<dbReference type="AlphaFoldDB" id="A0A6J4SPY8"/>
<accession>A0A6J4SPY8</accession>
<feature type="transmembrane region" description="Helical" evidence="5">
    <location>
        <begin position="42"/>
        <end position="66"/>
    </location>
</feature>
<keyword evidence="2 5" id="KW-0812">Transmembrane</keyword>